<keyword evidence="2" id="KW-1185">Reference proteome</keyword>
<sequence length="412" mass="46708">MFWTNDAPSYKHPALEVKQTPFSGRTYHSNCALTPGSCILDIATPYADTIYKHFRTEVCAECWRYDGGRRTFLTMRDLGENAGLFFCNDQCKASWLGREGEELVELLSGLETARRRKQQGKDKQTDAQAILKLEDIEQYIVGAWDVARRDTMRVKLVRQWKTLQLDDFEADIARYVLIALYHYARELDSQGLDAPGSCCSSSHVRFGMASWDDFSALQSGEQQQISKFPELVNDHVHIYQVLHSRFGTLLPPDCVSPTRKRLKELITIENVRKALSVDPGNSFGIWEVPITEESEGLGFGVYPIPSFFNHNCSPNVRKERDGRRLRFVTTRDVALGEEVCISYGHVEAMGLEQRRKELMDGWFFCCQCSQCMTEGGSTSPTRFVPVSLHICPRAHNVLSGLQRLAARCVPGT</sequence>
<evidence type="ECO:0000313" key="1">
    <source>
        <dbReference type="EMBL" id="KAI0091785.1"/>
    </source>
</evidence>
<evidence type="ECO:0000313" key="2">
    <source>
        <dbReference type="Proteomes" id="UP001055072"/>
    </source>
</evidence>
<name>A0ACB8UBY8_9APHY</name>
<proteinExistence type="predicted"/>
<reference evidence="1" key="1">
    <citation type="journal article" date="2021" name="Environ. Microbiol.">
        <title>Gene family expansions and transcriptome signatures uncover fungal adaptations to wood decay.</title>
        <authorList>
            <person name="Hage H."/>
            <person name="Miyauchi S."/>
            <person name="Viragh M."/>
            <person name="Drula E."/>
            <person name="Min B."/>
            <person name="Chaduli D."/>
            <person name="Navarro D."/>
            <person name="Favel A."/>
            <person name="Norest M."/>
            <person name="Lesage-Meessen L."/>
            <person name="Balint B."/>
            <person name="Merenyi Z."/>
            <person name="de Eugenio L."/>
            <person name="Morin E."/>
            <person name="Martinez A.T."/>
            <person name="Baldrian P."/>
            <person name="Stursova M."/>
            <person name="Martinez M.J."/>
            <person name="Novotny C."/>
            <person name="Magnuson J.K."/>
            <person name="Spatafora J.W."/>
            <person name="Maurice S."/>
            <person name="Pangilinan J."/>
            <person name="Andreopoulos W."/>
            <person name="LaButti K."/>
            <person name="Hundley H."/>
            <person name="Na H."/>
            <person name="Kuo A."/>
            <person name="Barry K."/>
            <person name="Lipzen A."/>
            <person name="Henrissat B."/>
            <person name="Riley R."/>
            <person name="Ahrendt S."/>
            <person name="Nagy L.G."/>
            <person name="Grigoriev I.V."/>
            <person name="Martin F."/>
            <person name="Rosso M.N."/>
        </authorList>
    </citation>
    <scope>NUCLEOTIDE SEQUENCE</scope>
    <source>
        <strain evidence="1">CBS 384.51</strain>
    </source>
</reference>
<accession>A0ACB8UBY8</accession>
<dbReference type="EMBL" id="MU274905">
    <property type="protein sequence ID" value="KAI0091785.1"/>
    <property type="molecule type" value="Genomic_DNA"/>
</dbReference>
<protein>
    <submittedName>
        <fullName evidence="1">Uncharacterized protein</fullName>
    </submittedName>
</protein>
<comment type="caution">
    <text evidence="1">The sequence shown here is derived from an EMBL/GenBank/DDBJ whole genome shotgun (WGS) entry which is preliminary data.</text>
</comment>
<dbReference type="Proteomes" id="UP001055072">
    <property type="component" value="Unassembled WGS sequence"/>
</dbReference>
<organism evidence="1 2">
    <name type="scientific">Irpex rosettiformis</name>
    <dbReference type="NCBI Taxonomy" id="378272"/>
    <lineage>
        <taxon>Eukaryota</taxon>
        <taxon>Fungi</taxon>
        <taxon>Dikarya</taxon>
        <taxon>Basidiomycota</taxon>
        <taxon>Agaricomycotina</taxon>
        <taxon>Agaricomycetes</taxon>
        <taxon>Polyporales</taxon>
        <taxon>Irpicaceae</taxon>
        <taxon>Irpex</taxon>
    </lineage>
</organism>
<gene>
    <name evidence="1" type="ORF">BDY19DRAFT_932230</name>
</gene>